<dbReference type="InterPro" id="IPR000843">
    <property type="entry name" value="HTH_LacI"/>
</dbReference>
<reference evidence="5 6" key="1">
    <citation type="journal article" date="2019" name="Int. J. Syst. Evol. Microbiol.">
        <title>The Global Catalogue of Microorganisms (GCM) 10K type strain sequencing project: providing services to taxonomists for standard genome sequencing and annotation.</title>
        <authorList>
            <consortium name="The Broad Institute Genomics Platform"/>
            <consortium name="The Broad Institute Genome Sequencing Center for Infectious Disease"/>
            <person name="Wu L."/>
            <person name="Ma J."/>
        </authorList>
    </citation>
    <scope>NUCLEOTIDE SEQUENCE [LARGE SCALE GENOMIC DNA]</scope>
    <source>
        <strain evidence="5 6">JCM 13250</strain>
    </source>
</reference>
<evidence type="ECO:0000313" key="5">
    <source>
        <dbReference type="EMBL" id="GAA1815219.1"/>
    </source>
</evidence>
<accession>A0ABN2M9M9</accession>
<evidence type="ECO:0000259" key="4">
    <source>
        <dbReference type="PROSITE" id="PS50932"/>
    </source>
</evidence>
<feature type="domain" description="HTH lacI-type" evidence="4">
    <location>
        <begin position="15"/>
        <end position="69"/>
    </location>
</feature>
<dbReference type="Proteomes" id="UP001500218">
    <property type="component" value="Unassembled WGS sequence"/>
</dbReference>
<organism evidence="5 6">
    <name type="scientific">Luedemannella flava</name>
    <dbReference type="NCBI Taxonomy" id="349316"/>
    <lineage>
        <taxon>Bacteria</taxon>
        <taxon>Bacillati</taxon>
        <taxon>Actinomycetota</taxon>
        <taxon>Actinomycetes</taxon>
        <taxon>Micromonosporales</taxon>
        <taxon>Micromonosporaceae</taxon>
        <taxon>Luedemannella</taxon>
    </lineage>
</organism>
<dbReference type="InterPro" id="IPR028082">
    <property type="entry name" value="Peripla_BP_I"/>
</dbReference>
<dbReference type="SUPFAM" id="SSF53822">
    <property type="entry name" value="Periplasmic binding protein-like I"/>
    <property type="match status" value="1"/>
</dbReference>
<dbReference type="PROSITE" id="PS00356">
    <property type="entry name" value="HTH_LACI_1"/>
    <property type="match status" value="1"/>
</dbReference>
<dbReference type="Pfam" id="PF00532">
    <property type="entry name" value="Peripla_BP_1"/>
    <property type="match status" value="1"/>
</dbReference>
<keyword evidence="6" id="KW-1185">Reference proteome</keyword>
<dbReference type="InterPro" id="IPR001761">
    <property type="entry name" value="Peripla_BP/Lac1_sug-bd_dom"/>
</dbReference>
<evidence type="ECO:0000256" key="1">
    <source>
        <dbReference type="ARBA" id="ARBA00023015"/>
    </source>
</evidence>
<dbReference type="RefSeq" id="WP_344134400.1">
    <property type="nucleotide sequence ID" value="NZ_BAAALT010000130.1"/>
</dbReference>
<evidence type="ECO:0000313" key="6">
    <source>
        <dbReference type="Proteomes" id="UP001500218"/>
    </source>
</evidence>
<evidence type="ECO:0000256" key="3">
    <source>
        <dbReference type="ARBA" id="ARBA00023163"/>
    </source>
</evidence>
<dbReference type="EMBL" id="BAAALT010000130">
    <property type="protein sequence ID" value="GAA1815219.1"/>
    <property type="molecule type" value="Genomic_DNA"/>
</dbReference>
<dbReference type="SMART" id="SM00354">
    <property type="entry name" value="HTH_LACI"/>
    <property type="match status" value="1"/>
</dbReference>
<dbReference type="Gene3D" id="3.40.50.2300">
    <property type="match status" value="2"/>
</dbReference>
<dbReference type="PROSITE" id="PS50932">
    <property type="entry name" value="HTH_LACI_2"/>
    <property type="match status" value="1"/>
</dbReference>
<sequence length="345" mass="37421">MTLDAPDATARPSRATLRDVAQLAEVSIKTASRVLSGQPNVREETARRVRDAARALRFRPNRLARDLRSGAVSTAVGFVIGDLSNPFYTQIAAGAERLLREHGLELFIATSDEDPERERRVTLTMLERRVRALFVVPVAEEHAYLVPEQQLGTPMVFIDRPAVDVAADSIVLDNRRAVREATERLIALGHRRIGLVADRTQVWTARERVAGFADAMRAAGTEDWQRWVHRAHDVATARAVASDLLAGPDAPTALFALNNRITAGVVNAVAGLPGPPAILGFDDFEFAATLGISVIAHDPVDLGRRAAETALDRLAGRTGMPQQIVLPTRFVARGSGERPPPKAGP</sequence>
<dbReference type="CDD" id="cd06267">
    <property type="entry name" value="PBP1_LacI_sugar_binding-like"/>
    <property type="match status" value="1"/>
</dbReference>
<name>A0ABN2M9M9_9ACTN</name>
<dbReference type="InterPro" id="IPR010982">
    <property type="entry name" value="Lambda_DNA-bd_dom_sf"/>
</dbReference>
<keyword evidence="3" id="KW-0804">Transcription</keyword>
<comment type="caution">
    <text evidence="5">The sequence shown here is derived from an EMBL/GenBank/DDBJ whole genome shotgun (WGS) entry which is preliminary data.</text>
</comment>
<keyword evidence="1" id="KW-0805">Transcription regulation</keyword>
<dbReference type="Pfam" id="PF00356">
    <property type="entry name" value="LacI"/>
    <property type="match status" value="1"/>
</dbReference>
<dbReference type="PANTHER" id="PTHR30146">
    <property type="entry name" value="LACI-RELATED TRANSCRIPTIONAL REPRESSOR"/>
    <property type="match status" value="1"/>
</dbReference>
<protein>
    <submittedName>
        <fullName evidence="5">LacI family DNA-binding transcriptional regulator</fullName>
    </submittedName>
</protein>
<dbReference type="GO" id="GO:0003677">
    <property type="term" value="F:DNA binding"/>
    <property type="evidence" value="ECO:0007669"/>
    <property type="project" value="UniProtKB-KW"/>
</dbReference>
<evidence type="ECO:0000256" key="2">
    <source>
        <dbReference type="ARBA" id="ARBA00023125"/>
    </source>
</evidence>
<keyword evidence="2 5" id="KW-0238">DNA-binding</keyword>
<dbReference type="Gene3D" id="1.10.260.40">
    <property type="entry name" value="lambda repressor-like DNA-binding domains"/>
    <property type="match status" value="1"/>
</dbReference>
<proteinExistence type="predicted"/>
<dbReference type="SUPFAM" id="SSF47413">
    <property type="entry name" value="lambda repressor-like DNA-binding domains"/>
    <property type="match status" value="1"/>
</dbReference>
<gene>
    <name evidence="5" type="ORF">GCM10009682_40370</name>
</gene>
<dbReference type="CDD" id="cd01392">
    <property type="entry name" value="HTH_LacI"/>
    <property type="match status" value="1"/>
</dbReference>
<dbReference type="PANTHER" id="PTHR30146:SF109">
    <property type="entry name" value="HTH-TYPE TRANSCRIPTIONAL REGULATOR GALS"/>
    <property type="match status" value="1"/>
</dbReference>